<dbReference type="AlphaFoldDB" id="A0AAD1U8Q2"/>
<accession>A0AAD1U8Q2</accession>
<evidence type="ECO:0000256" key="1">
    <source>
        <dbReference type="SAM" id="MobiDB-lite"/>
    </source>
</evidence>
<sequence>MDHSHFSKGKPVTGFGNKYGNAVGTEGNLKQSLKGTELKQVFTSKMRSMTCRRMLDIQRFIGLEMDKIHGTQSKNLQKEEKIIPTEESDLKQLFRKGKTNKQYILDILKRLNEKNIKQRRDYKPEKKEVLKSPEIVFSPVSKPSITEKVGFIFKNQSREKRSQVFTPRKEAPPVGFYRPKYDIVDKKNGSKIYFEKEEKTTPPRLIFSSPKSRKKIFSPVSSERYMPISDSSLPLNNKMRKIRKSKHLRSLSPEISQKHKIPSITHLFRHKLKSKHPSIPQSPKPRPWNLHSHSKLPKFSPSPSIPSSSFNTSSLMPSLPHKLSANISIEKYSPRKEIFRTPDYVPNYDYNLKQPNTALAFGEKSRILKKNKLNYFDKAIIMRDDKDPDEIRYQDEEMINQIIMQK</sequence>
<feature type="region of interest" description="Disordered" evidence="1">
    <location>
        <begin position="272"/>
        <end position="315"/>
    </location>
</feature>
<name>A0AAD1U8Q2_EUPCR</name>
<evidence type="ECO:0000313" key="3">
    <source>
        <dbReference type="Proteomes" id="UP001295684"/>
    </source>
</evidence>
<proteinExistence type="predicted"/>
<keyword evidence="3" id="KW-1185">Reference proteome</keyword>
<comment type="caution">
    <text evidence="2">The sequence shown here is derived from an EMBL/GenBank/DDBJ whole genome shotgun (WGS) entry which is preliminary data.</text>
</comment>
<reference evidence="2" key="1">
    <citation type="submission" date="2023-07" db="EMBL/GenBank/DDBJ databases">
        <authorList>
            <consortium name="AG Swart"/>
            <person name="Singh M."/>
            <person name="Singh A."/>
            <person name="Seah K."/>
            <person name="Emmerich C."/>
        </authorList>
    </citation>
    <scope>NUCLEOTIDE SEQUENCE</scope>
    <source>
        <strain evidence="2">DP1</strain>
    </source>
</reference>
<dbReference type="Proteomes" id="UP001295684">
    <property type="component" value="Unassembled WGS sequence"/>
</dbReference>
<feature type="compositionally biased region" description="Low complexity" evidence="1">
    <location>
        <begin position="297"/>
        <end position="315"/>
    </location>
</feature>
<gene>
    <name evidence="2" type="ORF">ECRASSUSDP1_LOCUS5720</name>
</gene>
<organism evidence="2 3">
    <name type="scientific">Euplotes crassus</name>
    <dbReference type="NCBI Taxonomy" id="5936"/>
    <lineage>
        <taxon>Eukaryota</taxon>
        <taxon>Sar</taxon>
        <taxon>Alveolata</taxon>
        <taxon>Ciliophora</taxon>
        <taxon>Intramacronucleata</taxon>
        <taxon>Spirotrichea</taxon>
        <taxon>Hypotrichia</taxon>
        <taxon>Euplotida</taxon>
        <taxon>Euplotidae</taxon>
        <taxon>Moneuplotes</taxon>
    </lineage>
</organism>
<evidence type="ECO:0000313" key="2">
    <source>
        <dbReference type="EMBL" id="CAI2364377.1"/>
    </source>
</evidence>
<dbReference type="EMBL" id="CAMPGE010005526">
    <property type="protein sequence ID" value="CAI2364377.1"/>
    <property type="molecule type" value="Genomic_DNA"/>
</dbReference>
<protein>
    <submittedName>
        <fullName evidence="2">Uncharacterized protein</fullName>
    </submittedName>
</protein>